<dbReference type="Proteomes" id="UP000075243">
    <property type="component" value="Unassembled WGS sequence"/>
</dbReference>
<dbReference type="STRING" id="3821.A0A151RVL2"/>
<feature type="region of interest" description="Disordered" evidence="1">
    <location>
        <begin position="1"/>
        <end position="94"/>
    </location>
</feature>
<accession>A0A151RVL2</accession>
<sequence length="341" mass="37489">MEGEDIRSGMKKKRSKKEIGFDSGDDEPIGSIFKVKRSRKKASCSSDAVRGKEDLEGMDDNDTLASFRKRLKGPKRDQGSGATRGASPAALPVSDEDLVALGPNERDDSTFVVHENVSTSAHTEPFISTENILNESNNMFSGKDFREFSSNGTLKLSGSHLEVDGGGKSESEFVNRNLCDFSSLDSKAEVQDFVLVLDPIQSDGSSLQSSIPDENGNSAEYHPSVPDFADNDCKLSSIPRVMRKAKMRKHGDMTYEGDADWEILINDHALNESQVMVDGDRTLRTRMKHESSLNTGEDFENVAVVAVSAGLKARKAGPIEKIKFKEILKRKGGLKEYLDCR</sequence>
<keyword evidence="3" id="KW-1185">Reference proteome</keyword>
<evidence type="ECO:0000256" key="1">
    <source>
        <dbReference type="SAM" id="MobiDB-lite"/>
    </source>
</evidence>
<dbReference type="EMBL" id="KQ483553">
    <property type="protein sequence ID" value="KYP46582.1"/>
    <property type="molecule type" value="Genomic_DNA"/>
</dbReference>
<dbReference type="AlphaFoldDB" id="A0A151RVL2"/>
<proteinExistence type="predicted"/>
<evidence type="ECO:0000313" key="3">
    <source>
        <dbReference type="Proteomes" id="UP000075243"/>
    </source>
</evidence>
<organism evidence="2 3">
    <name type="scientific">Cajanus cajan</name>
    <name type="common">Pigeon pea</name>
    <name type="synonym">Cajanus indicus</name>
    <dbReference type="NCBI Taxonomy" id="3821"/>
    <lineage>
        <taxon>Eukaryota</taxon>
        <taxon>Viridiplantae</taxon>
        <taxon>Streptophyta</taxon>
        <taxon>Embryophyta</taxon>
        <taxon>Tracheophyta</taxon>
        <taxon>Spermatophyta</taxon>
        <taxon>Magnoliopsida</taxon>
        <taxon>eudicotyledons</taxon>
        <taxon>Gunneridae</taxon>
        <taxon>Pentapetalae</taxon>
        <taxon>rosids</taxon>
        <taxon>fabids</taxon>
        <taxon>Fabales</taxon>
        <taxon>Fabaceae</taxon>
        <taxon>Papilionoideae</taxon>
        <taxon>50 kb inversion clade</taxon>
        <taxon>NPAAA clade</taxon>
        <taxon>indigoferoid/millettioid clade</taxon>
        <taxon>Phaseoleae</taxon>
        <taxon>Cajanus</taxon>
    </lineage>
</organism>
<dbReference type="Gramene" id="C.cajan_31841.t">
    <property type="protein sequence ID" value="C.cajan_31841.t"/>
    <property type="gene ID" value="C.cajan_31841"/>
</dbReference>
<reference evidence="2" key="1">
    <citation type="journal article" date="2012" name="Nat. Biotechnol.">
        <title>Draft genome sequence of pigeonpea (Cajanus cajan), an orphan legume crop of resource-poor farmers.</title>
        <authorList>
            <person name="Varshney R.K."/>
            <person name="Chen W."/>
            <person name="Li Y."/>
            <person name="Bharti A.K."/>
            <person name="Saxena R.K."/>
            <person name="Schlueter J.A."/>
            <person name="Donoghue M.T."/>
            <person name="Azam S."/>
            <person name="Fan G."/>
            <person name="Whaley A.M."/>
            <person name="Farmer A.D."/>
            <person name="Sheridan J."/>
            <person name="Iwata A."/>
            <person name="Tuteja R."/>
            <person name="Penmetsa R.V."/>
            <person name="Wu W."/>
            <person name="Upadhyaya H.D."/>
            <person name="Yang S.P."/>
            <person name="Shah T."/>
            <person name="Saxena K.B."/>
            <person name="Michael T."/>
            <person name="McCombie W.R."/>
            <person name="Yang B."/>
            <person name="Zhang G."/>
            <person name="Yang H."/>
            <person name="Wang J."/>
            <person name="Spillane C."/>
            <person name="Cook D.R."/>
            <person name="May G.D."/>
            <person name="Xu X."/>
            <person name="Jackson S.A."/>
        </authorList>
    </citation>
    <scope>NUCLEOTIDE SEQUENCE [LARGE SCALE GENOMIC DNA]</scope>
</reference>
<evidence type="ECO:0000313" key="2">
    <source>
        <dbReference type="EMBL" id="KYP46582.1"/>
    </source>
</evidence>
<protein>
    <submittedName>
        <fullName evidence="2">Uncharacterized protein</fullName>
    </submittedName>
</protein>
<name>A0A151RVL2_CAJCA</name>
<gene>
    <name evidence="2" type="ORF">KK1_031812</name>
</gene>